<reference evidence="4 5" key="1">
    <citation type="submission" date="2019-07" db="EMBL/GenBank/DDBJ databases">
        <authorList>
            <person name="Kim J."/>
        </authorList>
    </citation>
    <scope>NUCLEOTIDE SEQUENCE [LARGE SCALE GENOMIC DNA]</scope>
    <source>
        <strain evidence="4 5">JC52</strain>
    </source>
</reference>
<dbReference type="GO" id="GO:0016491">
    <property type="term" value="F:oxidoreductase activity"/>
    <property type="evidence" value="ECO:0007669"/>
    <property type="project" value="UniProtKB-KW"/>
</dbReference>
<dbReference type="InterPro" id="IPR050523">
    <property type="entry name" value="AKR_Detox_Biosynth"/>
</dbReference>
<dbReference type="PANTHER" id="PTHR43364">
    <property type="entry name" value="NADH-SPECIFIC METHYLGLYOXAL REDUCTASE-RELATED"/>
    <property type="match status" value="1"/>
</dbReference>
<accession>A0A559K4K4</accession>
<feature type="domain" description="NADP-dependent oxidoreductase" evidence="3">
    <location>
        <begin position="16"/>
        <end position="90"/>
    </location>
</feature>
<dbReference type="Proteomes" id="UP000317036">
    <property type="component" value="Unassembled WGS sequence"/>
</dbReference>
<dbReference type="Gene3D" id="3.20.20.100">
    <property type="entry name" value="NADP-dependent oxidoreductase domain"/>
    <property type="match status" value="1"/>
</dbReference>
<evidence type="ECO:0000259" key="3">
    <source>
        <dbReference type="Pfam" id="PF00248"/>
    </source>
</evidence>
<dbReference type="InterPro" id="IPR023210">
    <property type="entry name" value="NADP_OxRdtase_dom"/>
</dbReference>
<name>A0A559K4K4_9BACL</name>
<dbReference type="SUPFAM" id="SSF51430">
    <property type="entry name" value="NAD(P)-linked oxidoreductase"/>
    <property type="match status" value="1"/>
</dbReference>
<dbReference type="GO" id="GO:0005829">
    <property type="term" value="C:cytosol"/>
    <property type="evidence" value="ECO:0007669"/>
    <property type="project" value="TreeGrafter"/>
</dbReference>
<dbReference type="Pfam" id="PF00248">
    <property type="entry name" value="Aldo_ket_red"/>
    <property type="match status" value="1"/>
</dbReference>
<gene>
    <name evidence="4" type="ORF">FPZ49_25715</name>
</gene>
<protein>
    <recommendedName>
        <fullName evidence="3">NADP-dependent oxidoreductase domain-containing protein</fullName>
    </recommendedName>
</protein>
<evidence type="ECO:0000256" key="1">
    <source>
        <dbReference type="ARBA" id="ARBA00023002"/>
    </source>
</evidence>
<comment type="caution">
    <text evidence="4">The sequence shown here is derived from an EMBL/GenBank/DDBJ whole genome shotgun (WGS) entry which is preliminary data.</text>
</comment>
<dbReference type="OrthoDB" id="9773828at2"/>
<dbReference type="AlphaFoldDB" id="A0A559K4K4"/>
<sequence>MRMGTTYTSKKSQNIVKCNHAYYYEIAERFTAHAAEHGVNAASLAMAWVMSHPAVTAPIIGARTMEQLELAIAAQDIHLTPEWRDAISALSITPPPATDRSEEQEKPRIS</sequence>
<dbReference type="PANTHER" id="PTHR43364:SF4">
    <property type="entry name" value="NAD(P)-LINKED OXIDOREDUCTASE SUPERFAMILY PROTEIN"/>
    <property type="match status" value="1"/>
</dbReference>
<organism evidence="4 5">
    <name type="scientific">Paenibacillus cremeus</name>
    <dbReference type="NCBI Taxonomy" id="2163881"/>
    <lineage>
        <taxon>Bacteria</taxon>
        <taxon>Bacillati</taxon>
        <taxon>Bacillota</taxon>
        <taxon>Bacilli</taxon>
        <taxon>Bacillales</taxon>
        <taxon>Paenibacillaceae</taxon>
        <taxon>Paenibacillus</taxon>
    </lineage>
</organism>
<dbReference type="InterPro" id="IPR036812">
    <property type="entry name" value="NAD(P)_OxRdtase_dom_sf"/>
</dbReference>
<dbReference type="EMBL" id="VNJI01000043">
    <property type="protein sequence ID" value="TVY07072.1"/>
    <property type="molecule type" value="Genomic_DNA"/>
</dbReference>
<feature type="region of interest" description="Disordered" evidence="2">
    <location>
        <begin position="90"/>
        <end position="110"/>
    </location>
</feature>
<evidence type="ECO:0000256" key="2">
    <source>
        <dbReference type="SAM" id="MobiDB-lite"/>
    </source>
</evidence>
<evidence type="ECO:0000313" key="5">
    <source>
        <dbReference type="Proteomes" id="UP000317036"/>
    </source>
</evidence>
<proteinExistence type="predicted"/>
<keyword evidence="1" id="KW-0560">Oxidoreductase</keyword>
<evidence type="ECO:0000313" key="4">
    <source>
        <dbReference type="EMBL" id="TVY07072.1"/>
    </source>
</evidence>
<keyword evidence="5" id="KW-1185">Reference proteome</keyword>
<feature type="compositionally biased region" description="Basic and acidic residues" evidence="2">
    <location>
        <begin position="99"/>
        <end position="110"/>
    </location>
</feature>